<keyword evidence="8" id="KW-0406">Ion transport</keyword>
<name>A0A1E4SW99_9ASCO</name>
<keyword evidence="9 11" id="KW-0472">Membrane</keyword>
<proteinExistence type="inferred from homology"/>
<keyword evidence="14" id="KW-1185">Reference proteome</keyword>
<comment type="subcellular location">
    <subcellularLocation>
        <location evidence="1">Membrane</location>
        <topology evidence="1">Multi-pass membrane protein</topology>
    </subcellularLocation>
</comment>
<feature type="transmembrane region" description="Helical" evidence="11">
    <location>
        <begin position="396"/>
        <end position="416"/>
    </location>
</feature>
<reference evidence="14" key="1">
    <citation type="submission" date="2016-04" db="EMBL/GenBank/DDBJ databases">
        <title>Comparative genomics of biotechnologically important yeasts.</title>
        <authorList>
            <consortium name="DOE Joint Genome Institute"/>
            <person name="Riley R."/>
            <person name="Haridas S."/>
            <person name="Wolfe K.H."/>
            <person name="Lopes M.R."/>
            <person name="Hittinger C.T."/>
            <person name="Goker M."/>
            <person name="Salamov A."/>
            <person name="Wisecaver J."/>
            <person name="Long T.M."/>
            <person name="Aerts A.L."/>
            <person name="Barry K."/>
            <person name="Choi C."/>
            <person name="Clum A."/>
            <person name="Coughlan A.Y."/>
            <person name="Deshpande S."/>
            <person name="Douglass A.P."/>
            <person name="Hanson S.J."/>
            <person name="Klenk H.-P."/>
            <person name="Labutti K."/>
            <person name="Lapidus A."/>
            <person name="Lindquist E."/>
            <person name="Lipzen A."/>
            <person name="Meier-Kolthoff J.P."/>
            <person name="Ohm R.A."/>
            <person name="Otillar R.P."/>
            <person name="Pangilinan J."/>
            <person name="Peng Y."/>
            <person name="Rokas A."/>
            <person name="Rosa C.A."/>
            <person name="Scheuner C."/>
            <person name="Sibirny A.A."/>
            <person name="Slot J.C."/>
            <person name="Stielow J.B."/>
            <person name="Sun H."/>
            <person name="Kurtzman C.P."/>
            <person name="Blackwell M."/>
            <person name="Grigoriev I.V."/>
            <person name="Jeffries T.W."/>
        </authorList>
    </citation>
    <scope>NUCLEOTIDE SEQUENCE [LARGE SCALE GENOMIC DNA]</scope>
    <source>
        <strain evidence="14">NRRL YB-2248</strain>
    </source>
</reference>
<keyword evidence="7" id="KW-0915">Sodium</keyword>
<evidence type="ECO:0000256" key="5">
    <source>
        <dbReference type="ARBA" id="ARBA00022692"/>
    </source>
</evidence>
<evidence type="ECO:0000256" key="4">
    <source>
        <dbReference type="ARBA" id="ARBA00022449"/>
    </source>
</evidence>
<evidence type="ECO:0000259" key="12">
    <source>
        <dbReference type="Pfam" id="PF00999"/>
    </source>
</evidence>
<evidence type="ECO:0000256" key="1">
    <source>
        <dbReference type="ARBA" id="ARBA00004141"/>
    </source>
</evidence>
<protein>
    <recommendedName>
        <fullName evidence="12">Cation/H+ exchanger transmembrane domain-containing protein</fullName>
    </recommendedName>
</protein>
<keyword evidence="3" id="KW-0813">Transport</keyword>
<comment type="similarity">
    <text evidence="2">Belongs to the fungal Na(+)/H(+) exchanger family.</text>
</comment>
<dbReference type="InterPro" id="IPR004712">
    <property type="entry name" value="Na+/H+_antiporter_fungi"/>
</dbReference>
<dbReference type="Proteomes" id="UP000094801">
    <property type="component" value="Unassembled WGS sequence"/>
</dbReference>
<dbReference type="OrthoDB" id="5327978at2759"/>
<gene>
    <name evidence="13" type="ORF">CANARDRAFT_29733</name>
</gene>
<keyword evidence="5 11" id="KW-0812">Transmembrane</keyword>
<feature type="transmembrane region" description="Helical" evidence="11">
    <location>
        <begin position="330"/>
        <end position="352"/>
    </location>
</feature>
<dbReference type="GO" id="GO:0030007">
    <property type="term" value="P:intracellular potassium ion homeostasis"/>
    <property type="evidence" value="ECO:0007669"/>
    <property type="project" value="TreeGrafter"/>
</dbReference>
<feature type="transmembrane region" description="Helical" evidence="11">
    <location>
        <begin position="12"/>
        <end position="31"/>
    </location>
</feature>
<dbReference type="GO" id="GO:0005886">
    <property type="term" value="C:plasma membrane"/>
    <property type="evidence" value="ECO:0007669"/>
    <property type="project" value="InterPro"/>
</dbReference>
<feature type="transmembrane region" description="Helical" evidence="11">
    <location>
        <begin position="209"/>
        <end position="230"/>
    </location>
</feature>
<evidence type="ECO:0000256" key="8">
    <source>
        <dbReference type="ARBA" id="ARBA00023065"/>
    </source>
</evidence>
<dbReference type="PANTHER" id="PTHR31382:SF4">
    <property type="entry name" value="NA(+)_H(+) ANTIPORTER"/>
    <property type="match status" value="1"/>
</dbReference>
<evidence type="ECO:0000256" key="9">
    <source>
        <dbReference type="ARBA" id="ARBA00023136"/>
    </source>
</evidence>
<keyword evidence="4" id="KW-0050">Antiport</keyword>
<dbReference type="GO" id="GO:0120029">
    <property type="term" value="P:proton export across plasma membrane"/>
    <property type="evidence" value="ECO:0007669"/>
    <property type="project" value="InterPro"/>
</dbReference>
<dbReference type="GO" id="GO:0015385">
    <property type="term" value="F:sodium:proton antiporter activity"/>
    <property type="evidence" value="ECO:0007669"/>
    <property type="project" value="InterPro"/>
</dbReference>
<dbReference type="AlphaFoldDB" id="A0A1E4SW99"/>
<evidence type="ECO:0000256" key="6">
    <source>
        <dbReference type="ARBA" id="ARBA00022989"/>
    </source>
</evidence>
<feature type="transmembrane region" description="Helical" evidence="11">
    <location>
        <begin position="137"/>
        <end position="155"/>
    </location>
</feature>
<dbReference type="Gene3D" id="1.20.1530.20">
    <property type="match status" value="1"/>
</dbReference>
<feature type="domain" description="Cation/H+ exchanger transmembrane" evidence="12">
    <location>
        <begin position="25"/>
        <end position="456"/>
    </location>
</feature>
<evidence type="ECO:0000313" key="13">
    <source>
        <dbReference type="EMBL" id="ODV83747.1"/>
    </source>
</evidence>
<dbReference type="PANTHER" id="PTHR31382">
    <property type="entry name" value="NA(+)/H(+) ANTIPORTER"/>
    <property type="match status" value="1"/>
</dbReference>
<evidence type="ECO:0000256" key="2">
    <source>
        <dbReference type="ARBA" id="ARBA00005248"/>
    </source>
</evidence>
<evidence type="ECO:0000313" key="14">
    <source>
        <dbReference type="Proteomes" id="UP000094801"/>
    </source>
</evidence>
<feature type="transmembrane region" description="Helical" evidence="11">
    <location>
        <begin position="104"/>
        <end position="125"/>
    </location>
</feature>
<keyword evidence="6 11" id="KW-1133">Transmembrane helix</keyword>
<dbReference type="STRING" id="983967.A0A1E4SW99"/>
<dbReference type="Pfam" id="PF00999">
    <property type="entry name" value="Na_H_Exchanger"/>
    <property type="match status" value="1"/>
</dbReference>
<dbReference type="InterPro" id="IPR006153">
    <property type="entry name" value="Cation/H_exchanger_TM"/>
</dbReference>
<dbReference type="EMBL" id="KV453861">
    <property type="protein sequence ID" value="ODV83747.1"/>
    <property type="molecule type" value="Genomic_DNA"/>
</dbReference>
<feature type="transmembrane region" description="Helical" evidence="11">
    <location>
        <begin position="176"/>
        <end position="194"/>
    </location>
</feature>
<dbReference type="InterPro" id="IPR038770">
    <property type="entry name" value="Na+/solute_symporter_sf"/>
</dbReference>
<organism evidence="13 14">
    <name type="scientific">[Candida] arabinofermentans NRRL YB-2248</name>
    <dbReference type="NCBI Taxonomy" id="983967"/>
    <lineage>
        <taxon>Eukaryota</taxon>
        <taxon>Fungi</taxon>
        <taxon>Dikarya</taxon>
        <taxon>Ascomycota</taxon>
        <taxon>Saccharomycotina</taxon>
        <taxon>Pichiomycetes</taxon>
        <taxon>Pichiales</taxon>
        <taxon>Pichiaceae</taxon>
        <taxon>Ogataea</taxon>
        <taxon>Ogataea/Candida clade</taxon>
    </lineage>
</organism>
<dbReference type="GO" id="GO:0042391">
    <property type="term" value="P:regulation of membrane potential"/>
    <property type="evidence" value="ECO:0007669"/>
    <property type="project" value="InterPro"/>
</dbReference>
<feature type="transmembrane region" description="Helical" evidence="11">
    <location>
        <begin position="364"/>
        <end position="384"/>
    </location>
</feature>
<dbReference type="GO" id="GO:0036376">
    <property type="term" value="P:sodium ion export across plasma membrane"/>
    <property type="evidence" value="ECO:0007669"/>
    <property type="project" value="InterPro"/>
</dbReference>
<feature type="transmembrane region" description="Helical" evidence="11">
    <location>
        <begin position="36"/>
        <end position="54"/>
    </location>
</feature>
<evidence type="ECO:0000256" key="3">
    <source>
        <dbReference type="ARBA" id="ARBA00022448"/>
    </source>
</evidence>
<keyword evidence="10" id="KW-0739">Sodium transport</keyword>
<evidence type="ECO:0000256" key="11">
    <source>
        <dbReference type="SAM" id="Phobius"/>
    </source>
</evidence>
<sequence length="631" mass="69940">MWHQLEPTSAHIAYVLIGTLLLAFSLISLIAKEQLFVGEAIIGTLFGCLIGPHVFNWFNPFDWTSDVDGLTLELSRLILVIQLFSCGAELPPKYMLRHFRSLNIVLFGAMIFGWLILSLMVYALFNVIGFSFSDSMLVGATFVATDPVLAAAIVGKSKFAERIRVDVKNLIQAESGANDGLAFPFVTLSINLVINRPNNVHPGEIIKDWILVGILYQCALGIVIGSVIGWCGRNAVKFVRRKRWIDLESSLVFYVALSLICTGLCSILGCDDLLASFSAGCAFSWGGNLNQGLIYKPVNMAYSSETGSADANSNFANDANLEEEGEDEEIQISSIIDLLLNTAYFVYFGSIIPWSDYHTFGWRLVVLSLSFIFIARIPILLVLQPIVPDLRSWKDALFVGHFGPKGVGSIFCCLLAKSMLKQKSDNLASHEILYNNIWTITTFVVFVSVIVHGFSICCFTIYNTAKKVSIQKVSGLSTSRPMKSSNSVELDQLSNKKSKILNSTFERDATTSTENSPVLEEMIGTSTTTFAADIAPVLFAEDSRRRKVSRLAIANQSKMSLSNSQFPKYAYVYQNSMVFVDGKGEVLDEFEIKSNDKPNDGKLLAYRSMNEIIVENSKHEAVRRYVIENTI</sequence>
<accession>A0A1E4SW99</accession>
<evidence type="ECO:0000256" key="10">
    <source>
        <dbReference type="ARBA" id="ARBA00023201"/>
    </source>
</evidence>
<evidence type="ECO:0000256" key="7">
    <source>
        <dbReference type="ARBA" id="ARBA00023053"/>
    </source>
</evidence>
<feature type="transmembrane region" description="Helical" evidence="11">
    <location>
        <begin position="437"/>
        <end position="462"/>
    </location>
</feature>
<feature type="transmembrane region" description="Helical" evidence="11">
    <location>
        <begin position="251"/>
        <end position="269"/>
    </location>
</feature>